<dbReference type="GO" id="GO:0016757">
    <property type="term" value="F:glycosyltransferase activity"/>
    <property type="evidence" value="ECO:0007669"/>
    <property type="project" value="UniProtKB-KW"/>
</dbReference>
<accession>B4S4G2</accession>
<dbReference type="eggNOG" id="COG1216">
    <property type="taxonomic scope" value="Bacteria"/>
</dbReference>
<dbReference type="PANTHER" id="PTHR43685:SF5">
    <property type="entry name" value="GLYCOSYLTRANSFERASE EPSE-RELATED"/>
    <property type="match status" value="1"/>
</dbReference>
<dbReference type="Pfam" id="PF00535">
    <property type="entry name" value="Glycos_transf_2"/>
    <property type="match status" value="1"/>
</dbReference>
<dbReference type="CAZy" id="GT2">
    <property type="family name" value="Glycosyltransferase Family 2"/>
</dbReference>
<keyword evidence="3 5" id="KW-0808">Transferase</keyword>
<dbReference type="AlphaFoldDB" id="B4S4G2"/>
<dbReference type="RefSeq" id="WP_012504947.1">
    <property type="nucleotide sequence ID" value="NC_011059.1"/>
</dbReference>
<dbReference type="Gene3D" id="3.90.550.10">
    <property type="entry name" value="Spore Coat Polysaccharide Biosynthesis Protein SpsA, Chain A"/>
    <property type="match status" value="1"/>
</dbReference>
<dbReference type="EMBL" id="CP001108">
    <property type="protein sequence ID" value="ACF45410.1"/>
    <property type="molecule type" value="Genomic_DNA"/>
</dbReference>
<sequence length="334" mass="38603">MHPLVTVLMPVYNGEKHLADAVRSILDQTYRNFEFLVMDDGSTDKSLDIVKSFEDERIIVKRSDRNSGIAKTLNKGIALARGKYIARMDCDDISLPDRLRRQADYLETHSDTGLIGSGIQKIKKSRKQKVFTWPSKDTEIKLDLLFQSAFFHPTIMARASLLRKIGYDEELLYAQDYALWTKLAPETAFANLPEALLLYRTHDEQVTKKKGKQQAAIARLVKENYLFTLFGEITPEQLSVHHDIAERNRNTNLTLAGQWLEALVDMNRKKAIFPEDLFLKMMARKWWNCCKNNNQSAAKLWQDYKKSYLGSIDTGMQRNALKYLLKASFRKQEK</sequence>
<evidence type="ECO:0000313" key="6">
    <source>
        <dbReference type="Proteomes" id="UP000002725"/>
    </source>
</evidence>
<dbReference type="Proteomes" id="UP000002725">
    <property type="component" value="Chromosome"/>
</dbReference>
<dbReference type="STRING" id="290512.Paes_0353"/>
<dbReference type="SUPFAM" id="SSF53448">
    <property type="entry name" value="Nucleotide-diphospho-sugar transferases"/>
    <property type="match status" value="1"/>
</dbReference>
<name>B4S4G2_PROA2</name>
<protein>
    <submittedName>
        <fullName evidence="5">Glycosyl transferase family 2</fullName>
    </submittedName>
</protein>
<evidence type="ECO:0000256" key="3">
    <source>
        <dbReference type="ARBA" id="ARBA00022679"/>
    </source>
</evidence>
<feature type="domain" description="Glycosyltransferase 2-like" evidence="4">
    <location>
        <begin position="6"/>
        <end position="162"/>
    </location>
</feature>
<organism evidence="5 6">
    <name type="scientific">Prosthecochloris aestuarii (strain DSM 271 / SK 413)</name>
    <dbReference type="NCBI Taxonomy" id="290512"/>
    <lineage>
        <taxon>Bacteria</taxon>
        <taxon>Pseudomonadati</taxon>
        <taxon>Chlorobiota</taxon>
        <taxon>Chlorobiia</taxon>
        <taxon>Chlorobiales</taxon>
        <taxon>Chlorobiaceae</taxon>
        <taxon>Prosthecochloris</taxon>
    </lineage>
</organism>
<reference evidence="5" key="1">
    <citation type="submission" date="2008-06" db="EMBL/GenBank/DDBJ databases">
        <title>Complete sequence of chromosome of Prosthecochloris aestuarii DSM 271.</title>
        <authorList>
            <consortium name="US DOE Joint Genome Institute"/>
            <person name="Lucas S."/>
            <person name="Copeland A."/>
            <person name="Lapidus A."/>
            <person name="Glavina del Rio T."/>
            <person name="Dalin E."/>
            <person name="Tice H."/>
            <person name="Bruce D."/>
            <person name="Goodwin L."/>
            <person name="Pitluck S."/>
            <person name="Schmutz J."/>
            <person name="Larimer F."/>
            <person name="Land M."/>
            <person name="Hauser L."/>
            <person name="Kyrpides N."/>
            <person name="Anderson I."/>
            <person name="Liu Z."/>
            <person name="Li T."/>
            <person name="Zhao F."/>
            <person name="Overmann J."/>
            <person name="Bryant D.A."/>
            <person name="Richardson P."/>
        </authorList>
    </citation>
    <scope>NUCLEOTIDE SEQUENCE [LARGE SCALE GENOMIC DNA]</scope>
    <source>
        <strain evidence="5">DSM 271</strain>
    </source>
</reference>
<dbReference type="InterPro" id="IPR050834">
    <property type="entry name" value="Glycosyltransf_2"/>
</dbReference>
<dbReference type="InterPro" id="IPR001173">
    <property type="entry name" value="Glyco_trans_2-like"/>
</dbReference>
<evidence type="ECO:0000259" key="4">
    <source>
        <dbReference type="Pfam" id="PF00535"/>
    </source>
</evidence>
<dbReference type="HOGENOM" id="CLU_025996_0_4_10"/>
<dbReference type="InterPro" id="IPR029044">
    <property type="entry name" value="Nucleotide-diphossugar_trans"/>
</dbReference>
<comment type="similarity">
    <text evidence="1">Belongs to the glycosyltransferase 2 family.</text>
</comment>
<evidence type="ECO:0000256" key="1">
    <source>
        <dbReference type="ARBA" id="ARBA00006739"/>
    </source>
</evidence>
<proteinExistence type="inferred from homology"/>
<dbReference type="PANTHER" id="PTHR43685">
    <property type="entry name" value="GLYCOSYLTRANSFERASE"/>
    <property type="match status" value="1"/>
</dbReference>
<evidence type="ECO:0000313" key="5">
    <source>
        <dbReference type="EMBL" id="ACF45410.1"/>
    </source>
</evidence>
<evidence type="ECO:0000256" key="2">
    <source>
        <dbReference type="ARBA" id="ARBA00022676"/>
    </source>
</evidence>
<dbReference type="KEGG" id="paa:Paes_0353"/>
<gene>
    <name evidence="5" type="ordered locus">Paes_0353</name>
</gene>
<keyword evidence="6" id="KW-1185">Reference proteome</keyword>
<keyword evidence="2" id="KW-0328">Glycosyltransferase</keyword>